<dbReference type="EMBL" id="JBHRTQ010000010">
    <property type="protein sequence ID" value="MFC3175021.1"/>
    <property type="molecule type" value="Genomic_DNA"/>
</dbReference>
<reference evidence="4" key="1">
    <citation type="journal article" date="2019" name="Int. J. Syst. Evol. Microbiol.">
        <title>The Global Catalogue of Microorganisms (GCM) 10K type strain sequencing project: providing services to taxonomists for standard genome sequencing and annotation.</title>
        <authorList>
            <consortium name="The Broad Institute Genomics Platform"/>
            <consortium name="The Broad Institute Genome Sequencing Center for Infectious Disease"/>
            <person name="Wu L."/>
            <person name="Ma J."/>
        </authorList>
    </citation>
    <scope>NUCLEOTIDE SEQUENCE [LARGE SCALE GENOMIC DNA]</scope>
    <source>
        <strain evidence="4">KCTC 42984</strain>
    </source>
</reference>
<dbReference type="PROSITE" id="PS50056">
    <property type="entry name" value="TYR_PHOSPHATASE_2"/>
    <property type="match status" value="1"/>
</dbReference>
<name>A0ABV7IQR9_9SPHN</name>
<dbReference type="PANTHER" id="PTHR16222">
    <property type="entry name" value="ADP-RIBOSYLGLYCOHYDROLASE"/>
    <property type="match status" value="1"/>
</dbReference>
<keyword evidence="1" id="KW-0378">Hydrolase</keyword>
<dbReference type="Proteomes" id="UP001595604">
    <property type="component" value="Unassembled WGS sequence"/>
</dbReference>
<gene>
    <name evidence="3" type="ORF">ACFOD9_12245</name>
</gene>
<dbReference type="InterPro" id="IPR057023">
    <property type="entry name" value="PTP-SAK"/>
</dbReference>
<dbReference type="InterPro" id="IPR050792">
    <property type="entry name" value="ADP-ribosylglycohydrolase"/>
</dbReference>
<protein>
    <submittedName>
        <fullName evidence="3">ADP-ribosylglycohydrolase family protein</fullName>
    </submittedName>
</protein>
<dbReference type="InterPro" id="IPR000387">
    <property type="entry name" value="Tyr_Pase_dom"/>
</dbReference>
<feature type="domain" description="Tyrosine specific protein phosphatases" evidence="2">
    <location>
        <begin position="124"/>
        <end position="177"/>
    </location>
</feature>
<dbReference type="Pfam" id="PF03747">
    <property type="entry name" value="ADP_ribosyl_GH"/>
    <property type="match status" value="1"/>
</dbReference>
<dbReference type="Gene3D" id="3.90.190.10">
    <property type="entry name" value="Protein tyrosine phosphatase superfamily"/>
    <property type="match status" value="1"/>
</dbReference>
<organism evidence="3 4">
    <name type="scientific">Novosphingobium bradum</name>
    <dbReference type="NCBI Taxonomy" id="1737444"/>
    <lineage>
        <taxon>Bacteria</taxon>
        <taxon>Pseudomonadati</taxon>
        <taxon>Pseudomonadota</taxon>
        <taxon>Alphaproteobacteria</taxon>
        <taxon>Sphingomonadales</taxon>
        <taxon>Sphingomonadaceae</taxon>
        <taxon>Novosphingobium</taxon>
    </lineage>
</organism>
<sequence length="493" mass="52394">MRTSLTHPIEIATISAGTGATASNWGRVGLTFCPGKHQASAFSGAWARDLGLDLDAVAAWGAAAVVTLVEDHELAALNVERMGEAVADRHMAWYHLPIPDVTGPNATFEAKWRRHGPVLRGLLQAGFDVLVHCKGGLGRAGTISARLLVELGWEPAAAIAAVRRVRPGAIETTAQERHVRAQGPVAEALPDTSLDAMRRRAQGAFLGLAVGDAVGTTLEFTRRDAQPRLTGMDGGGPFRLRPGEWTDDTAMALALGDSLETCDGLNEADLMRRFVKWRDEGAYSCTGICFDIGVTTSAALSRFQRNGDPLAGSTDQQSAGNGSLMRLAPVAVASFRDRERMRDWAERQSRTTHGAPEAIDACIAFAECLADAINGLPRDEVLAPRSGGWSGRIAPIMAGSWRGKRRAEIRASGYVAHSLEAALWCVARTGTFAEAVLLAANLGEDADTTAAITGQLAGALYGVDGIPAEWREQVALGARIEAVAGRLFDQRDT</sequence>
<dbReference type="Gene3D" id="1.10.4080.10">
    <property type="entry name" value="ADP-ribosylation/Crystallin J1"/>
    <property type="match status" value="1"/>
</dbReference>
<dbReference type="Pfam" id="PF22784">
    <property type="entry name" value="PTP-SAK"/>
    <property type="match status" value="1"/>
</dbReference>
<dbReference type="InterPro" id="IPR005502">
    <property type="entry name" value="Ribosyl_crysJ1"/>
</dbReference>
<proteinExistence type="predicted"/>
<dbReference type="PANTHER" id="PTHR16222:SF12">
    <property type="entry name" value="ADP-RIBOSYLGLYCOHYDROLASE-RELATED"/>
    <property type="match status" value="1"/>
</dbReference>
<evidence type="ECO:0000259" key="2">
    <source>
        <dbReference type="PROSITE" id="PS50056"/>
    </source>
</evidence>
<dbReference type="InterPro" id="IPR036705">
    <property type="entry name" value="Ribosyl_crysJ1_sf"/>
</dbReference>
<evidence type="ECO:0000256" key="1">
    <source>
        <dbReference type="ARBA" id="ARBA00022801"/>
    </source>
</evidence>
<keyword evidence="4" id="KW-1185">Reference proteome</keyword>
<accession>A0ABV7IQR9</accession>
<dbReference type="RefSeq" id="WP_379510396.1">
    <property type="nucleotide sequence ID" value="NZ_JBHRTQ010000010.1"/>
</dbReference>
<dbReference type="SUPFAM" id="SSF52799">
    <property type="entry name" value="(Phosphotyrosine protein) phosphatases II"/>
    <property type="match status" value="1"/>
</dbReference>
<evidence type="ECO:0000313" key="4">
    <source>
        <dbReference type="Proteomes" id="UP001595604"/>
    </source>
</evidence>
<comment type="caution">
    <text evidence="3">The sequence shown here is derived from an EMBL/GenBank/DDBJ whole genome shotgun (WGS) entry which is preliminary data.</text>
</comment>
<dbReference type="SUPFAM" id="SSF101478">
    <property type="entry name" value="ADP-ribosylglycohydrolase"/>
    <property type="match status" value="1"/>
</dbReference>
<dbReference type="InterPro" id="IPR029021">
    <property type="entry name" value="Prot-tyrosine_phosphatase-like"/>
</dbReference>
<evidence type="ECO:0000313" key="3">
    <source>
        <dbReference type="EMBL" id="MFC3175021.1"/>
    </source>
</evidence>